<dbReference type="Proteomes" id="UP001209878">
    <property type="component" value="Unassembled WGS sequence"/>
</dbReference>
<feature type="compositionally biased region" description="Polar residues" evidence="1">
    <location>
        <begin position="1"/>
        <end position="16"/>
    </location>
</feature>
<evidence type="ECO:0000313" key="3">
    <source>
        <dbReference type="Proteomes" id="UP001209878"/>
    </source>
</evidence>
<feature type="region of interest" description="Disordered" evidence="1">
    <location>
        <begin position="54"/>
        <end position="80"/>
    </location>
</feature>
<organism evidence="2 3">
    <name type="scientific">Ridgeia piscesae</name>
    <name type="common">Tubeworm</name>
    <dbReference type="NCBI Taxonomy" id="27915"/>
    <lineage>
        <taxon>Eukaryota</taxon>
        <taxon>Metazoa</taxon>
        <taxon>Spiralia</taxon>
        <taxon>Lophotrochozoa</taxon>
        <taxon>Annelida</taxon>
        <taxon>Polychaeta</taxon>
        <taxon>Sedentaria</taxon>
        <taxon>Canalipalpata</taxon>
        <taxon>Sabellida</taxon>
        <taxon>Siboglinidae</taxon>
        <taxon>Ridgeia</taxon>
    </lineage>
</organism>
<feature type="compositionally biased region" description="Basic and acidic residues" evidence="1">
    <location>
        <begin position="17"/>
        <end position="30"/>
    </location>
</feature>
<keyword evidence="3" id="KW-1185">Reference proteome</keyword>
<feature type="region of interest" description="Disordered" evidence="1">
    <location>
        <begin position="1"/>
        <end position="34"/>
    </location>
</feature>
<evidence type="ECO:0000313" key="2">
    <source>
        <dbReference type="EMBL" id="KAK2172399.1"/>
    </source>
</evidence>
<dbReference type="EMBL" id="JAODUO010000964">
    <property type="protein sequence ID" value="KAK2172399.1"/>
    <property type="molecule type" value="Genomic_DNA"/>
</dbReference>
<dbReference type="AlphaFoldDB" id="A0AAD9KIU8"/>
<feature type="region of interest" description="Disordered" evidence="1">
    <location>
        <begin position="85"/>
        <end position="104"/>
    </location>
</feature>
<gene>
    <name evidence="2" type="ORF">NP493_964g00081</name>
</gene>
<evidence type="ECO:0000256" key="1">
    <source>
        <dbReference type="SAM" id="MobiDB-lite"/>
    </source>
</evidence>
<name>A0AAD9KIU8_RIDPI</name>
<feature type="compositionally biased region" description="Basic and acidic residues" evidence="1">
    <location>
        <begin position="85"/>
        <end position="97"/>
    </location>
</feature>
<accession>A0AAD9KIU8</accession>
<sequence>MQQCTENERGTTGTHDISTESGRRFSDDFHSSGTSLSWDAEFLTVTPTIHAENTMDKYNPSHDPKGCRTQNPGRGHVTFKDDVKNELPENGWKEGRTWKGGIHY</sequence>
<comment type="caution">
    <text evidence="2">The sequence shown here is derived from an EMBL/GenBank/DDBJ whole genome shotgun (WGS) entry which is preliminary data.</text>
</comment>
<proteinExistence type="predicted"/>
<protein>
    <submittedName>
        <fullName evidence="2">Uncharacterized protein</fullName>
    </submittedName>
</protein>
<feature type="compositionally biased region" description="Basic and acidic residues" evidence="1">
    <location>
        <begin position="54"/>
        <end position="66"/>
    </location>
</feature>
<reference evidence="2" key="1">
    <citation type="journal article" date="2023" name="Mol. Biol. Evol.">
        <title>Third-Generation Sequencing Reveals the Adaptive Role of the Epigenome in Three Deep-Sea Polychaetes.</title>
        <authorList>
            <person name="Perez M."/>
            <person name="Aroh O."/>
            <person name="Sun Y."/>
            <person name="Lan Y."/>
            <person name="Juniper S.K."/>
            <person name="Young C.R."/>
            <person name="Angers B."/>
            <person name="Qian P.Y."/>
        </authorList>
    </citation>
    <scope>NUCLEOTIDE SEQUENCE</scope>
    <source>
        <strain evidence="2">R07B-5</strain>
    </source>
</reference>